<dbReference type="PRINTS" id="PR00604">
    <property type="entry name" value="CYTCHRMECIAB"/>
</dbReference>
<keyword evidence="2 6" id="KW-0349">Heme</keyword>
<dbReference type="Proteomes" id="UP000570514">
    <property type="component" value="Unassembled WGS sequence"/>
</dbReference>
<dbReference type="InterPro" id="IPR002327">
    <property type="entry name" value="Cyt_c_1A/1B"/>
</dbReference>
<accession>A0A846MXC0</accession>
<dbReference type="GO" id="GO:0009055">
    <property type="term" value="F:electron transfer activity"/>
    <property type="evidence" value="ECO:0007669"/>
    <property type="project" value="InterPro"/>
</dbReference>
<dbReference type="GO" id="GO:0020037">
    <property type="term" value="F:heme binding"/>
    <property type="evidence" value="ECO:0007669"/>
    <property type="project" value="InterPro"/>
</dbReference>
<dbReference type="PANTHER" id="PTHR11961">
    <property type="entry name" value="CYTOCHROME C"/>
    <property type="match status" value="1"/>
</dbReference>
<proteinExistence type="predicted"/>
<evidence type="ECO:0000313" key="10">
    <source>
        <dbReference type="Proteomes" id="UP000570514"/>
    </source>
</evidence>
<protein>
    <submittedName>
        <fullName evidence="9">Cytochrome c</fullName>
    </submittedName>
</protein>
<dbReference type="InterPro" id="IPR036909">
    <property type="entry name" value="Cyt_c-like_dom_sf"/>
</dbReference>
<evidence type="ECO:0000256" key="1">
    <source>
        <dbReference type="ARBA" id="ARBA00022448"/>
    </source>
</evidence>
<keyword evidence="4" id="KW-0249">Electron transport</keyword>
<evidence type="ECO:0000256" key="7">
    <source>
        <dbReference type="SAM" id="Phobius"/>
    </source>
</evidence>
<feature type="domain" description="Cytochrome c" evidence="8">
    <location>
        <begin position="73"/>
        <end position="173"/>
    </location>
</feature>
<dbReference type="Gene3D" id="1.10.760.10">
    <property type="entry name" value="Cytochrome c-like domain"/>
    <property type="match status" value="1"/>
</dbReference>
<sequence length="183" mass="19730">MDSWEWNKIAGAVLGTVLFVLVINLVAQAIYTSPEPSKPGYVVEVPEEAQGQTAAAAPQAEALPDFAVLLPKADVGHGKEISARCEQCHDLSKGGPNKIGPNLWGVVERARASHPGFSYSSAMAANHDPWDYEKLFVFLKAPQATVPGTKMSFAGLRSAQDRIDLLAFLRMQADSPAPFPEKK</sequence>
<keyword evidence="7" id="KW-0812">Transmembrane</keyword>
<dbReference type="PROSITE" id="PS51007">
    <property type="entry name" value="CYTC"/>
    <property type="match status" value="1"/>
</dbReference>
<gene>
    <name evidence="9" type="ORF">FHS83_001193</name>
</gene>
<dbReference type="SUPFAM" id="SSF46626">
    <property type="entry name" value="Cytochrome c"/>
    <property type="match status" value="1"/>
</dbReference>
<evidence type="ECO:0000256" key="5">
    <source>
        <dbReference type="ARBA" id="ARBA00023004"/>
    </source>
</evidence>
<evidence type="ECO:0000313" key="9">
    <source>
        <dbReference type="EMBL" id="NIK87875.1"/>
    </source>
</evidence>
<dbReference type="InterPro" id="IPR009056">
    <property type="entry name" value="Cyt_c-like_dom"/>
</dbReference>
<keyword evidence="1" id="KW-0813">Transport</keyword>
<dbReference type="RefSeq" id="WP_167081839.1">
    <property type="nucleotide sequence ID" value="NZ_BAAADC010000001.1"/>
</dbReference>
<evidence type="ECO:0000256" key="4">
    <source>
        <dbReference type="ARBA" id="ARBA00022982"/>
    </source>
</evidence>
<comment type="caution">
    <text evidence="9">The sequence shown here is derived from an EMBL/GenBank/DDBJ whole genome shotgun (WGS) entry which is preliminary data.</text>
</comment>
<reference evidence="9 10" key="1">
    <citation type="submission" date="2020-03" db="EMBL/GenBank/DDBJ databases">
        <title>Genomic Encyclopedia of Type Strains, Phase IV (KMG-IV): sequencing the most valuable type-strain genomes for metagenomic binning, comparative biology and taxonomic classification.</title>
        <authorList>
            <person name="Goeker M."/>
        </authorList>
    </citation>
    <scope>NUCLEOTIDE SEQUENCE [LARGE SCALE GENOMIC DNA]</scope>
    <source>
        <strain evidence="9 10">DSM 19867</strain>
    </source>
</reference>
<evidence type="ECO:0000256" key="2">
    <source>
        <dbReference type="ARBA" id="ARBA00022617"/>
    </source>
</evidence>
<organism evidence="9 10">
    <name type="scientific">Rhizomicrobium palustre</name>
    <dbReference type="NCBI Taxonomy" id="189966"/>
    <lineage>
        <taxon>Bacteria</taxon>
        <taxon>Pseudomonadati</taxon>
        <taxon>Pseudomonadota</taxon>
        <taxon>Alphaproteobacteria</taxon>
        <taxon>Micropepsales</taxon>
        <taxon>Micropepsaceae</taxon>
        <taxon>Rhizomicrobium</taxon>
    </lineage>
</organism>
<evidence type="ECO:0000259" key="8">
    <source>
        <dbReference type="PROSITE" id="PS51007"/>
    </source>
</evidence>
<keyword evidence="10" id="KW-1185">Reference proteome</keyword>
<keyword evidence="5 6" id="KW-0408">Iron</keyword>
<keyword evidence="7" id="KW-1133">Transmembrane helix</keyword>
<dbReference type="AlphaFoldDB" id="A0A846MXC0"/>
<keyword evidence="3 6" id="KW-0479">Metal-binding</keyword>
<dbReference type="GO" id="GO:0046872">
    <property type="term" value="F:metal ion binding"/>
    <property type="evidence" value="ECO:0007669"/>
    <property type="project" value="UniProtKB-KW"/>
</dbReference>
<name>A0A846MXC0_9PROT</name>
<evidence type="ECO:0000256" key="6">
    <source>
        <dbReference type="PROSITE-ProRule" id="PRU00433"/>
    </source>
</evidence>
<evidence type="ECO:0000256" key="3">
    <source>
        <dbReference type="ARBA" id="ARBA00022723"/>
    </source>
</evidence>
<dbReference type="EMBL" id="JAASRM010000001">
    <property type="protein sequence ID" value="NIK87875.1"/>
    <property type="molecule type" value="Genomic_DNA"/>
</dbReference>
<keyword evidence="7" id="KW-0472">Membrane</keyword>
<feature type="transmembrane region" description="Helical" evidence="7">
    <location>
        <begin position="12"/>
        <end position="31"/>
    </location>
</feature>